<dbReference type="Proteomes" id="UP000469558">
    <property type="component" value="Unassembled WGS sequence"/>
</dbReference>
<dbReference type="InterPro" id="IPR056632">
    <property type="entry name" value="DUF7730"/>
</dbReference>
<gene>
    <name evidence="2" type="ORF">LSUE1_G003303</name>
</gene>
<sequence>MDPLIAADSKPSFFSLPQSIRQRIYTDAGLAANTGLLKGSDIDLNRSFKQCQRQYDQGRHDQQLRKSRGESYRVLGPPPINYYSVTHSLLLTCRRIYIEASTLVYSANRFFIRYSGNKSLITGLDRLKNLTTTSLGHLTHLTVRLHVVEFGPGNTSCNCWLECHPRTSGPNCRQSQRHDPLRSSSPDTVVLSEWLSAARHLTAHIKPSTLSLHIVCDVENLETGQLVVQPLRGIPTLVDCSLRLHHLHRPPLQALVAEVVAQAKGQPLPSKPHDPPFRFLDLPPEIRLRCLEYTDLVTPMREVVWNPKDVFYLQQSECLLCEGMDDSPEPWHHACQFRYCREQNRRVCFCHRYHTSFSTTCRCWIPPTPLFLVCRAFKQHAEAIFFGMNHFVVSPVGGCYSPTDYTPDLLEALVFFEKAVPPPALKYLTSLEIVFPPFHDDYLTIEHPAHHQWLQAIDHMCQLNLPLLSLSIVMADGSYSRSRGIPQFRATMNKKQAKKVFDMYERTFAPLSKLKENGLEVFSATLASPFTWTVHTLFDSNHVPWHIQQPRIEAYRRKIEDQISKFTVRMERVVMGEDYDSNLVKARVHGKSQWLVGKEVHETMF</sequence>
<dbReference type="InterPro" id="IPR038883">
    <property type="entry name" value="AN11006-like"/>
</dbReference>
<feature type="domain" description="DUF7730" evidence="1">
    <location>
        <begin position="10"/>
        <end position="144"/>
    </location>
</feature>
<dbReference type="AlphaFoldDB" id="A0A8T9CDZ5"/>
<keyword evidence="3" id="KW-1185">Reference proteome</keyword>
<dbReference type="Pfam" id="PF24864">
    <property type="entry name" value="DUF7730"/>
    <property type="match status" value="1"/>
</dbReference>
<organism evidence="2 3">
    <name type="scientific">Lachnellula suecica</name>
    <dbReference type="NCBI Taxonomy" id="602035"/>
    <lineage>
        <taxon>Eukaryota</taxon>
        <taxon>Fungi</taxon>
        <taxon>Dikarya</taxon>
        <taxon>Ascomycota</taxon>
        <taxon>Pezizomycotina</taxon>
        <taxon>Leotiomycetes</taxon>
        <taxon>Helotiales</taxon>
        <taxon>Lachnaceae</taxon>
        <taxon>Lachnellula</taxon>
    </lineage>
</organism>
<evidence type="ECO:0000259" key="1">
    <source>
        <dbReference type="Pfam" id="PF24864"/>
    </source>
</evidence>
<proteinExistence type="predicted"/>
<reference evidence="2 3" key="1">
    <citation type="submission" date="2018-05" db="EMBL/GenBank/DDBJ databases">
        <title>Genome sequencing and assembly of the regulated plant pathogen Lachnellula willkommii and related sister species for the development of diagnostic species identification markers.</title>
        <authorList>
            <person name="Giroux E."/>
            <person name="Bilodeau G."/>
        </authorList>
    </citation>
    <scope>NUCLEOTIDE SEQUENCE [LARGE SCALE GENOMIC DNA]</scope>
    <source>
        <strain evidence="2 3">CBS 268.59</strain>
    </source>
</reference>
<comment type="caution">
    <text evidence="2">The sequence shown here is derived from an EMBL/GenBank/DDBJ whole genome shotgun (WGS) entry which is preliminary data.</text>
</comment>
<accession>A0A8T9CDZ5</accession>
<dbReference type="PANTHER" id="PTHR42085:SF6">
    <property type="entry name" value="F-BOX DOMAIN-CONTAINING PROTEIN"/>
    <property type="match status" value="1"/>
</dbReference>
<evidence type="ECO:0000313" key="2">
    <source>
        <dbReference type="EMBL" id="TVY81954.1"/>
    </source>
</evidence>
<dbReference type="EMBL" id="QGMK01000397">
    <property type="protein sequence ID" value="TVY81954.1"/>
    <property type="molecule type" value="Genomic_DNA"/>
</dbReference>
<dbReference type="OrthoDB" id="2099276at2759"/>
<protein>
    <recommendedName>
        <fullName evidence="1">DUF7730 domain-containing protein</fullName>
    </recommendedName>
</protein>
<name>A0A8T9CDZ5_9HELO</name>
<dbReference type="PANTHER" id="PTHR42085">
    <property type="entry name" value="F-BOX DOMAIN-CONTAINING PROTEIN"/>
    <property type="match status" value="1"/>
</dbReference>
<evidence type="ECO:0000313" key="3">
    <source>
        <dbReference type="Proteomes" id="UP000469558"/>
    </source>
</evidence>